<feature type="compositionally biased region" description="Low complexity" evidence="1">
    <location>
        <begin position="230"/>
        <end position="244"/>
    </location>
</feature>
<feature type="region of interest" description="Disordered" evidence="1">
    <location>
        <begin position="189"/>
        <end position="259"/>
    </location>
</feature>
<feature type="domain" description="MULE transposase" evidence="2">
    <location>
        <begin position="524"/>
        <end position="620"/>
    </location>
</feature>
<name>A0A7J6RB73_PEROL</name>
<dbReference type="EMBL" id="JABANO010027014">
    <property type="protein sequence ID" value="KAF4717561.1"/>
    <property type="molecule type" value="Genomic_DNA"/>
</dbReference>
<evidence type="ECO:0000256" key="1">
    <source>
        <dbReference type="SAM" id="MobiDB-lite"/>
    </source>
</evidence>
<reference evidence="3 4" key="1">
    <citation type="submission" date="2020-04" db="EMBL/GenBank/DDBJ databases">
        <title>Perkinsus olseni comparative genomics.</title>
        <authorList>
            <person name="Bogema D.R."/>
        </authorList>
    </citation>
    <scope>NUCLEOTIDE SEQUENCE [LARGE SCALE GENOMIC DNA]</scope>
    <source>
        <strain evidence="3 4">ATCC PRA-207</strain>
    </source>
</reference>
<feature type="region of interest" description="Disordered" evidence="1">
    <location>
        <begin position="1"/>
        <end position="21"/>
    </location>
</feature>
<proteinExistence type="predicted"/>
<protein>
    <recommendedName>
        <fullName evidence="2">MULE transposase domain-containing protein</fullName>
    </recommendedName>
</protein>
<dbReference type="PANTHER" id="PTHR31569">
    <property type="entry name" value="SWIM-TYPE DOMAIN-CONTAINING PROTEIN"/>
    <property type="match status" value="1"/>
</dbReference>
<dbReference type="InterPro" id="IPR052579">
    <property type="entry name" value="Zinc_finger_SWIM"/>
</dbReference>
<dbReference type="InterPro" id="IPR018289">
    <property type="entry name" value="MULE_transposase_dom"/>
</dbReference>
<sequence>APGTRGLPVYNMPTAPVPPTRTVAATAPGTRGLPVYNMPTAPVPPTRTVAATAPGTRGLPVYNMPTAPVPPTRAVAGTAPGTRAPPVNNNAATSAPPTRYAAGTAPGTRGLPVYNMPTAPVPPTRTVADTAPGTRGLPVYNMPTAPVPPTRAVAGTAPGTRAPPVNNVAAAFAPLNPFASSLLAVGPLTPRDEVPSSSGSGKSSVHLPAERSGLLPEMRAQTWTTDPGLSSRIPSSSSSAPASSVDHETVGGMAPTASEASIPDLLSPQFQVPTEQDAFCRGHPTSDNFAASGADEGLPALNRRTRGRAVDWQPVATFEDECLARDWLESDNEYCKLRTNFTKRGVKRYFYCRGCKRPGRTSAGRDGQNQYATQFRGVQKYLHYDAYSSKVWAFDNGEEHRHFDSTWGIPKRLKILIDQQLAKGVISKPQIVKALEDLTGDPMTLPTSRQVESYIREYKKQQAAGSIRPTTQDLKDLAARYGKLPPEHDIDTAFVIASDFSDGMQIVFSTRRLVKLTRRATMYALDGTYKLMWQGFPLLVLAAVDEHNHTFPVALCISGNERAEDYIKLLGSLNEIAPALGLNQWTPHVVLGDGAPSITAAMKEVFPGALRATCWFHAKQRIEFKLKDLKTPQELLHAMITDICYLQICFTSAMFELGCLLYQKKYTQHNPDAITYLKDQWFTGDNSGWWEGASLRHPSTNNGVESANGKIKGLVLREKLDVIAFGQVVATKLVPTFSRDADPHYPQNYRKFEQHMDIRVGKEDFAKASDWEQKDPPLRELACHNGVLVFTLSGGVEREYLNDESINTFLNLMQGKKTLAVTGADKRPPRNQRKAFDESAIEVVTPTRLDLIS</sequence>
<feature type="compositionally biased region" description="Polar residues" evidence="1">
    <location>
        <begin position="87"/>
        <end position="96"/>
    </location>
</feature>
<evidence type="ECO:0000259" key="2">
    <source>
        <dbReference type="Pfam" id="PF10551"/>
    </source>
</evidence>
<evidence type="ECO:0000313" key="4">
    <source>
        <dbReference type="Proteomes" id="UP000553632"/>
    </source>
</evidence>
<dbReference type="Proteomes" id="UP000553632">
    <property type="component" value="Unassembled WGS sequence"/>
</dbReference>
<gene>
    <name evidence="3" type="ORF">FOZ63_019262</name>
</gene>
<organism evidence="3 4">
    <name type="scientific">Perkinsus olseni</name>
    <name type="common">Perkinsus atlanticus</name>
    <dbReference type="NCBI Taxonomy" id="32597"/>
    <lineage>
        <taxon>Eukaryota</taxon>
        <taxon>Sar</taxon>
        <taxon>Alveolata</taxon>
        <taxon>Perkinsozoa</taxon>
        <taxon>Perkinsea</taxon>
        <taxon>Perkinsida</taxon>
        <taxon>Perkinsidae</taxon>
        <taxon>Perkinsus</taxon>
    </lineage>
</organism>
<dbReference type="AlphaFoldDB" id="A0A7J6RB73"/>
<feature type="region of interest" description="Disordered" evidence="1">
    <location>
        <begin position="78"/>
        <end position="99"/>
    </location>
</feature>
<dbReference type="PANTHER" id="PTHR31569:SF4">
    <property type="entry name" value="SWIM-TYPE DOMAIN-CONTAINING PROTEIN"/>
    <property type="match status" value="1"/>
</dbReference>
<feature type="non-terminal residue" evidence="3">
    <location>
        <position position="1"/>
    </location>
</feature>
<evidence type="ECO:0000313" key="3">
    <source>
        <dbReference type="EMBL" id="KAF4717561.1"/>
    </source>
</evidence>
<dbReference type="Pfam" id="PF10551">
    <property type="entry name" value="MULE"/>
    <property type="match status" value="1"/>
</dbReference>
<comment type="caution">
    <text evidence="3">The sequence shown here is derived from an EMBL/GenBank/DDBJ whole genome shotgun (WGS) entry which is preliminary data.</text>
</comment>
<accession>A0A7J6RB73</accession>
<keyword evidence="4" id="KW-1185">Reference proteome</keyword>